<gene>
    <name evidence="1" type="ORF">HC246_14370</name>
</gene>
<evidence type="ECO:0000313" key="2">
    <source>
        <dbReference type="Proteomes" id="UP000738376"/>
    </source>
</evidence>
<name>A0ABX1LUJ9_9CYAN</name>
<evidence type="ECO:0000313" key="1">
    <source>
        <dbReference type="EMBL" id="NMF59166.1"/>
    </source>
</evidence>
<keyword evidence="2" id="KW-1185">Reference proteome</keyword>
<protein>
    <submittedName>
        <fullName evidence="1">Uncharacterized protein</fullName>
    </submittedName>
</protein>
<dbReference type="RefSeq" id="WP_169363971.1">
    <property type="nucleotide sequence ID" value="NZ_JAAVJL010000001.1"/>
</dbReference>
<sequence length="71" mass="8008">MKIILLSLLYFISLIAKSRVRSPLIKPKQNPTIALELNNRRSLLLEDADDDLPSLSMLQKIAGALNQKLYS</sequence>
<organism evidence="1 2">
    <name type="scientific">Pseudanabaena yagii GIHE-NHR1</name>
    <dbReference type="NCBI Taxonomy" id="2722753"/>
    <lineage>
        <taxon>Bacteria</taxon>
        <taxon>Bacillati</taxon>
        <taxon>Cyanobacteriota</taxon>
        <taxon>Cyanophyceae</taxon>
        <taxon>Pseudanabaenales</taxon>
        <taxon>Pseudanabaenaceae</taxon>
        <taxon>Pseudanabaena</taxon>
        <taxon>Pseudanabaena yagii</taxon>
    </lineage>
</organism>
<comment type="caution">
    <text evidence="1">The sequence shown here is derived from an EMBL/GenBank/DDBJ whole genome shotgun (WGS) entry which is preliminary data.</text>
</comment>
<reference evidence="1 2" key="1">
    <citation type="submission" date="2020-03" db="EMBL/GenBank/DDBJ databases">
        <title>Draft Genome Sequence of 2-Methylisoborneol Producing Pseudanabaena yagii Strain GIHE-NHR1 Isolated from North Han River in South Korea.</title>
        <authorList>
            <person name="Jeong J."/>
        </authorList>
    </citation>
    <scope>NUCLEOTIDE SEQUENCE [LARGE SCALE GENOMIC DNA]</scope>
    <source>
        <strain evidence="1 2">GIHE-NHR1</strain>
    </source>
</reference>
<dbReference type="Proteomes" id="UP000738376">
    <property type="component" value="Unassembled WGS sequence"/>
</dbReference>
<dbReference type="EMBL" id="JAAVJL010000001">
    <property type="protein sequence ID" value="NMF59166.1"/>
    <property type="molecule type" value="Genomic_DNA"/>
</dbReference>
<proteinExistence type="predicted"/>
<accession>A0ABX1LUJ9</accession>